<dbReference type="SUPFAM" id="SSF69318">
    <property type="entry name" value="Integrin alpha N-terminal domain"/>
    <property type="match status" value="1"/>
</dbReference>
<evidence type="ECO:0000259" key="1">
    <source>
        <dbReference type="Pfam" id="PF13448"/>
    </source>
</evidence>
<reference evidence="2 3" key="1">
    <citation type="submission" date="2021-08" db="EMBL/GenBank/DDBJ databases">
        <title>Draft genome sequence of Spirulina subsalsa with high tolerance to salinity and hype-accumulation of phycocyanin.</title>
        <authorList>
            <person name="Pei H."/>
            <person name="Jiang L."/>
        </authorList>
    </citation>
    <scope>NUCLEOTIDE SEQUENCE [LARGE SCALE GENOMIC DNA]</scope>
    <source>
        <strain evidence="2 3">FACHB-351</strain>
    </source>
</reference>
<dbReference type="InterPro" id="IPR028994">
    <property type="entry name" value="Integrin_alpha_N"/>
</dbReference>
<proteinExistence type="predicted"/>
<accession>A0ABT3LAN4</accession>
<dbReference type="Proteomes" id="UP001526426">
    <property type="component" value="Unassembled WGS sequence"/>
</dbReference>
<organism evidence="2 3">
    <name type="scientific">Spirulina subsalsa FACHB-351</name>
    <dbReference type="NCBI Taxonomy" id="234711"/>
    <lineage>
        <taxon>Bacteria</taxon>
        <taxon>Bacillati</taxon>
        <taxon>Cyanobacteriota</taxon>
        <taxon>Cyanophyceae</taxon>
        <taxon>Spirulinales</taxon>
        <taxon>Spirulinaceae</taxon>
        <taxon>Spirulina</taxon>
    </lineage>
</organism>
<dbReference type="Gene3D" id="2.60.40.10">
    <property type="entry name" value="Immunoglobulins"/>
    <property type="match status" value="1"/>
</dbReference>
<dbReference type="InterPro" id="IPR013783">
    <property type="entry name" value="Ig-like_fold"/>
</dbReference>
<dbReference type="Pfam" id="PF13448">
    <property type="entry name" value="DUF4114"/>
    <property type="match status" value="1"/>
</dbReference>
<evidence type="ECO:0000313" key="2">
    <source>
        <dbReference type="EMBL" id="MCW6038573.1"/>
    </source>
</evidence>
<dbReference type="RefSeq" id="WP_265266488.1">
    <property type="nucleotide sequence ID" value="NZ_JAIHOM010000149.1"/>
</dbReference>
<evidence type="ECO:0000313" key="3">
    <source>
        <dbReference type="Proteomes" id="UP001526426"/>
    </source>
</evidence>
<gene>
    <name evidence="2" type="ORF">K4A83_20180</name>
</gene>
<dbReference type="Gene3D" id="2.130.10.130">
    <property type="entry name" value="Integrin alpha, N-terminal"/>
    <property type="match status" value="1"/>
</dbReference>
<comment type="caution">
    <text evidence="2">The sequence shown here is derived from an EMBL/GenBank/DDBJ whole genome shotgun (WGS) entry which is preliminary data.</text>
</comment>
<feature type="domain" description="DUF4114" evidence="1">
    <location>
        <begin position="826"/>
        <end position="906"/>
    </location>
</feature>
<dbReference type="PANTHER" id="PTHR44103">
    <property type="entry name" value="PROPROTEIN CONVERTASE P"/>
    <property type="match status" value="1"/>
</dbReference>
<dbReference type="PANTHER" id="PTHR44103:SF1">
    <property type="entry name" value="PROPROTEIN CONVERTASE P"/>
    <property type="match status" value="1"/>
</dbReference>
<dbReference type="EMBL" id="JAIHOM010000149">
    <property type="protein sequence ID" value="MCW6038573.1"/>
    <property type="molecule type" value="Genomic_DNA"/>
</dbReference>
<keyword evidence="3" id="KW-1185">Reference proteome</keyword>
<sequence>MAENVFTLQTPVNDPVVNNGLVLVNTTSRALTAPTFVDLTGDGQLEAVIGTNAGRVAFFKLNEDGQYEDLTGESNDPFRFIRIEDPIDTQFGTPLIPSFADVDGDGDFDLFLGAGDGEIFFFQNIGSATNPQFRAPIPNSAGGTGELNRADADRSTVQGNLFGITAATAYAAPTFVDINGDGRVDLFIGQYNNRANPTDPYIVYYQNTTQDTNLDGQISLNEISFAPRTGAENPLNGVGPVNSTEPFEILYPSFLQYSNSQTYDVFIGQRDGKIIYYQNTGTIQSPNFVQRDDINPFRSFNELPGGPRGQRSTIAFGDLTGDGRPDALVGVQQEEIGLRFFLNETLFPEIRVERLDTNQVVLDGTTLAITDVSFNQATVATTFQITNVGRTTMNLGTPTIANPNLFTLNQTGFQSVLAPDETTSFTVALNSGNLNNLNSQVSSVVSFGVDDPNIVQPFDFTVQGIVRSPRIEVRRGEQVIADGTTSPIGLGTLALGAPGQFTTFTITNNGLDDLILAVPTVDTPAFSLNTQGFNPVVGPNQSTSFGLAVNSANLGTFQGTVRFAANDPTITGLFDFAISGNVTADGQPPTPPGPPVPPPAGDVLFYDPTSRLFRLGTGQPDNLEFRLTGTNAGNISEIRVSRFSVTGELAGQQSLFSVLPGIFRPGGFGADQQVSIFTDLRPGEVFGVDLIGPNGVVAFNSPQLSVSQTAAGQYSLNFGELSLSLQQTGGIPLGIQFDGRQTQLQPEQEILDLRGLQGNVRATFTLYREAAFTNNFNLYRIDDPSGRVNGIAPGEAGYAQAAIENRVPDISFNVGNQNVAQFSSVFAAGALYAPFIVVNGTTQDLMAVNPQNIQGTSNIVAYFPFIGANPDRVDHVLLFGSNVIGFEDLPGGGDRDFNDLIVRIDVTPMA</sequence>
<protein>
    <submittedName>
        <fullName evidence="2">FG-GAP-like repeat-containing protein</fullName>
    </submittedName>
</protein>
<name>A0ABT3LAN4_9CYAN</name>
<dbReference type="InterPro" id="IPR025193">
    <property type="entry name" value="DUF4114"/>
</dbReference>